<dbReference type="PANTHER" id="PTHR45790">
    <property type="entry name" value="SIROHEME SYNTHASE-RELATED"/>
    <property type="match status" value="1"/>
</dbReference>
<dbReference type="InterPro" id="IPR006366">
    <property type="entry name" value="CobA/CysG_C"/>
</dbReference>
<dbReference type="PROSITE" id="PS00839">
    <property type="entry name" value="SUMT_1"/>
    <property type="match status" value="1"/>
</dbReference>
<dbReference type="CDD" id="cd11642">
    <property type="entry name" value="SUMT"/>
    <property type="match status" value="1"/>
</dbReference>
<protein>
    <recommendedName>
        <fullName evidence="2">uroporphyrinogen-III C-methyltransferase</fullName>
        <ecNumber evidence="2">2.1.1.107</ecNumber>
    </recommendedName>
</protein>
<dbReference type="RefSeq" id="WP_215602417.1">
    <property type="nucleotide sequence ID" value="NZ_CP076136.1"/>
</dbReference>
<comment type="pathway">
    <text evidence="8">Porphyrin-containing compound metabolism; siroheme biosynthesis; precorrin-2 from uroporphyrinogen III: step 1/1.</text>
</comment>
<dbReference type="EMBL" id="CP076136">
    <property type="protein sequence ID" value="QWG21697.1"/>
    <property type="molecule type" value="Genomic_DNA"/>
</dbReference>
<dbReference type="SUPFAM" id="SSF53790">
    <property type="entry name" value="Tetrapyrrole methylase"/>
    <property type="match status" value="1"/>
</dbReference>
<dbReference type="FunFam" id="3.40.1010.10:FF:000001">
    <property type="entry name" value="Siroheme synthase"/>
    <property type="match status" value="1"/>
</dbReference>
<keyword evidence="6" id="KW-0949">S-adenosyl-L-methionine</keyword>
<dbReference type="GO" id="GO:0019354">
    <property type="term" value="P:siroheme biosynthetic process"/>
    <property type="evidence" value="ECO:0007669"/>
    <property type="project" value="InterPro"/>
</dbReference>
<reference evidence="12 13" key="1">
    <citation type="submission" date="2021-06" db="EMBL/GenBank/DDBJ databases">
        <title>Bradyrhizobium sp. S2-11-4 Genome sequencing.</title>
        <authorList>
            <person name="Jin L."/>
        </authorList>
    </citation>
    <scope>NUCLEOTIDE SEQUENCE [LARGE SCALE GENOMIC DNA]</scope>
    <source>
        <strain evidence="12 13">S2-11-4</strain>
    </source>
</reference>
<evidence type="ECO:0000259" key="11">
    <source>
        <dbReference type="Pfam" id="PF00590"/>
    </source>
</evidence>
<dbReference type="GO" id="GO:0004851">
    <property type="term" value="F:uroporphyrin-III C-methyltransferase activity"/>
    <property type="evidence" value="ECO:0007669"/>
    <property type="project" value="UniProtKB-EC"/>
</dbReference>
<evidence type="ECO:0000256" key="8">
    <source>
        <dbReference type="ARBA" id="ARBA00025705"/>
    </source>
</evidence>
<comment type="similarity">
    <text evidence="1 10">Belongs to the precorrin methyltransferase family.</text>
</comment>
<dbReference type="PROSITE" id="PS00840">
    <property type="entry name" value="SUMT_2"/>
    <property type="match status" value="1"/>
</dbReference>
<comment type="pathway">
    <text evidence="9">Cofactor biosynthesis; adenosylcobalamin biosynthesis; precorrin-2 from uroporphyrinogen III: step 1/1.</text>
</comment>
<gene>
    <name evidence="12" type="primary">cobA</name>
    <name evidence="12" type="ORF">KMZ93_17050</name>
</gene>
<keyword evidence="13" id="KW-1185">Reference proteome</keyword>
<evidence type="ECO:0000256" key="6">
    <source>
        <dbReference type="ARBA" id="ARBA00022691"/>
    </source>
</evidence>
<evidence type="ECO:0000256" key="2">
    <source>
        <dbReference type="ARBA" id="ARBA00012162"/>
    </source>
</evidence>
<dbReference type="NCBIfam" id="TIGR01469">
    <property type="entry name" value="cobA_cysG_Cterm"/>
    <property type="match status" value="1"/>
</dbReference>
<dbReference type="GO" id="GO:0032259">
    <property type="term" value="P:methylation"/>
    <property type="evidence" value="ECO:0007669"/>
    <property type="project" value="UniProtKB-KW"/>
</dbReference>
<dbReference type="InterPro" id="IPR003043">
    <property type="entry name" value="Uropor_MeTrfase_CS"/>
</dbReference>
<sequence>MSVGKVYLVGAGPGDPELLTLKAARVIKEAEVVVYDRLVPDSILATIGDGAARINVGKQASFHPVPQEEINEMLVRLGRAGRTVVRLKGGDPFIFGRGSEEAAELERAGIPYEVIPGITAAQGCAASLRIPLTHRGLATGVRYVTGHRKANEPLDLDWATLADPETTLVVYMGLANIEEIAGNLIANGLPPDTPVLAVCQGTTPGERRVCTWLAALPAAAKEAGFAGPVLFIIGRVAAIAVQRNEHDDATDSGAISVVA</sequence>
<keyword evidence="7" id="KW-0627">Porphyrin biosynthesis</keyword>
<dbReference type="Gene3D" id="3.40.1010.10">
    <property type="entry name" value="Cobalt-precorrin-4 Transmethylase, Domain 1"/>
    <property type="match status" value="1"/>
</dbReference>
<dbReference type="PANTHER" id="PTHR45790:SF3">
    <property type="entry name" value="S-ADENOSYL-L-METHIONINE-DEPENDENT UROPORPHYRINOGEN III METHYLTRANSFERASE, CHLOROPLASTIC"/>
    <property type="match status" value="1"/>
</dbReference>
<organism evidence="12 13">
    <name type="scientific">Bradyrhizobium sediminis</name>
    <dbReference type="NCBI Taxonomy" id="2840469"/>
    <lineage>
        <taxon>Bacteria</taxon>
        <taxon>Pseudomonadati</taxon>
        <taxon>Pseudomonadota</taxon>
        <taxon>Alphaproteobacteria</taxon>
        <taxon>Hyphomicrobiales</taxon>
        <taxon>Nitrobacteraceae</taxon>
        <taxon>Bradyrhizobium</taxon>
    </lineage>
</organism>
<keyword evidence="5 10" id="KW-0808">Transferase</keyword>
<dbReference type="Proteomes" id="UP000676951">
    <property type="component" value="Chromosome"/>
</dbReference>
<evidence type="ECO:0000256" key="9">
    <source>
        <dbReference type="ARBA" id="ARBA00060548"/>
    </source>
</evidence>
<dbReference type="Pfam" id="PF00590">
    <property type="entry name" value="TP_methylase"/>
    <property type="match status" value="1"/>
</dbReference>
<dbReference type="InterPro" id="IPR035996">
    <property type="entry name" value="4pyrrol_Methylase_sf"/>
</dbReference>
<evidence type="ECO:0000256" key="7">
    <source>
        <dbReference type="ARBA" id="ARBA00023244"/>
    </source>
</evidence>
<dbReference type="EC" id="2.1.1.107" evidence="2"/>
<dbReference type="NCBIfam" id="NF004790">
    <property type="entry name" value="PRK06136.1"/>
    <property type="match status" value="1"/>
</dbReference>
<evidence type="ECO:0000256" key="5">
    <source>
        <dbReference type="ARBA" id="ARBA00022679"/>
    </source>
</evidence>
<evidence type="ECO:0000256" key="10">
    <source>
        <dbReference type="RuleBase" id="RU003960"/>
    </source>
</evidence>
<dbReference type="InterPro" id="IPR014777">
    <property type="entry name" value="4pyrrole_Mease_sub1"/>
</dbReference>
<keyword evidence="4 10" id="KW-0489">Methyltransferase</keyword>
<accession>A0A975NUU2</accession>
<dbReference type="FunFam" id="3.30.950.10:FF:000001">
    <property type="entry name" value="Siroheme synthase"/>
    <property type="match status" value="1"/>
</dbReference>
<dbReference type="InterPro" id="IPR000878">
    <property type="entry name" value="4pyrrol_Mease"/>
</dbReference>
<keyword evidence="3" id="KW-0169">Cobalamin biosynthesis</keyword>
<proteinExistence type="inferred from homology"/>
<dbReference type="GO" id="GO:0009236">
    <property type="term" value="P:cobalamin biosynthetic process"/>
    <property type="evidence" value="ECO:0007669"/>
    <property type="project" value="UniProtKB-KW"/>
</dbReference>
<evidence type="ECO:0000256" key="3">
    <source>
        <dbReference type="ARBA" id="ARBA00022573"/>
    </source>
</evidence>
<evidence type="ECO:0000256" key="4">
    <source>
        <dbReference type="ARBA" id="ARBA00022603"/>
    </source>
</evidence>
<evidence type="ECO:0000256" key="1">
    <source>
        <dbReference type="ARBA" id="ARBA00005879"/>
    </source>
</evidence>
<name>A0A975NUU2_9BRAD</name>
<dbReference type="InterPro" id="IPR014776">
    <property type="entry name" value="4pyrrole_Mease_sub2"/>
</dbReference>
<dbReference type="AlphaFoldDB" id="A0A975NUU2"/>
<dbReference type="InterPro" id="IPR050161">
    <property type="entry name" value="Siro_Cobalamin_biosynth"/>
</dbReference>
<dbReference type="Gene3D" id="3.30.950.10">
    <property type="entry name" value="Methyltransferase, Cobalt-precorrin-4 Transmethylase, Domain 2"/>
    <property type="match status" value="1"/>
</dbReference>
<evidence type="ECO:0000313" key="13">
    <source>
        <dbReference type="Proteomes" id="UP000676951"/>
    </source>
</evidence>
<evidence type="ECO:0000313" key="12">
    <source>
        <dbReference type="EMBL" id="QWG21697.1"/>
    </source>
</evidence>
<feature type="domain" description="Tetrapyrrole methylase" evidence="11">
    <location>
        <begin position="5"/>
        <end position="213"/>
    </location>
</feature>